<dbReference type="AlphaFoldDB" id="A0A401RRP1"/>
<reference evidence="1 2" key="1">
    <citation type="journal article" date="2018" name="Nat. Ecol. Evol.">
        <title>Shark genomes provide insights into elasmobranch evolution and the origin of vertebrates.</title>
        <authorList>
            <person name="Hara Y"/>
            <person name="Yamaguchi K"/>
            <person name="Onimaru K"/>
            <person name="Kadota M"/>
            <person name="Koyanagi M"/>
            <person name="Keeley SD"/>
            <person name="Tatsumi K"/>
            <person name="Tanaka K"/>
            <person name="Motone F"/>
            <person name="Kageyama Y"/>
            <person name="Nozu R"/>
            <person name="Adachi N"/>
            <person name="Nishimura O"/>
            <person name="Nakagawa R"/>
            <person name="Tanegashima C"/>
            <person name="Kiyatake I"/>
            <person name="Matsumoto R"/>
            <person name="Murakumo K"/>
            <person name="Nishida K"/>
            <person name="Terakita A"/>
            <person name="Kuratani S"/>
            <person name="Sato K"/>
            <person name="Hyodo S Kuraku.S."/>
        </authorList>
    </citation>
    <scope>NUCLEOTIDE SEQUENCE [LARGE SCALE GENOMIC DNA]</scope>
</reference>
<proteinExistence type="predicted"/>
<evidence type="ECO:0000313" key="1">
    <source>
        <dbReference type="EMBL" id="GCC20803.1"/>
    </source>
</evidence>
<organism evidence="1 2">
    <name type="scientific">Chiloscyllium punctatum</name>
    <name type="common">Brownbanded bambooshark</name>
    <name type="synonym">Hemiscyllium punctatum</name>
    <dbReference type="NCBI Taxonomy" id="137246"/>
    <lineage>
        <taxon>Eukaryota</taxon>
        <taxon>Metazoa</taxon>
        <taxon>Chordata</taxon>
        <taxon>Craniata</taxon>
        <taxon>Vertebrata</taxon>
        <taxon>Chondrichthyes</taxon>
        <taxon>Elasmobranchii</taxon>
        <taxon>Galeomorphii</taxon>
        <taxon>Galeoidea</taxon>
        <taxon>Orectolobiformes</taxon>
        <taxon>Hemiscylliidae</taxon>
        <taxon>Chiloscyllium</taxon>
    </lineage>
</organism>
<keyword evidence="2" id="KW-1185">Reference proteome</keyword>
<accession>A0A401RRP1</accession>
<sequence>MQTNRMTNLTLPEMLTSRFISVTNWRGQNDGPTLEHLDLELKQYMRQLTIIPECTHTQEKLRVPVSAKEMGLIKPGDQVRNLWKELKANVGSSPWCFELCLIRRDAQKFRFALAESGPSRSSTAAPLLYYYNRTSAKVLKPCLNEDT</sequence>
<dbReference type="Proteomes" id="UP000287033">
    <property type="component" value="Unassembled WGS sequence"/>
</dbReference>
<evidence type="ECO:0000313" key="2">
    <source>
        <dbReference type="Proteomes" id="UP000287033"/>
    </source>
</evidence>
<comment type="caution">
    <text evidence="1">The sequence shown here is derived from an EMBL/GenBank/DDBJ whole genome shotgun (WGS) entry which is preliminary data.</text>
</comment>
<name>A0A401RRP1_CHIPU</name>
<gene>
    <name evidence="1" type="ORF">chiPu_0019371</name>
</gene>
<dbReference type="EMBL" id="BEZZ01001950">
    <property type="protein sequence ID" value="GCC20803.1"/>
    <property type="molecule type" value="Genomic_DNA"/>
</dbReference>
<protein>
    <submittedName>
        <fullName evidence="1">Uncharacterized protein</fullName>
    </submittedName>
</protein>